<dbReference type="Pfam" id="PF02913">
    <property type="entry name" value="FAD-oxidase_C"/>
    <property type="match status" value="1"/>
</dbReference>
<organism evidence="4 5">
    <name type="scientific">Plantactinospora alkalitolerans</name>
    <dbReference type="NCBI Taxonomy" id="2789879"/>
    <lineage>
        <taxon>Bacteria</taxon>
        <taxon>Bacillati</taxon>
        <taxon>Actinomycetota</taxon>
        <taxon>Actinomycetes</taxon>
        <taxon>Micromonosporales</taxon>
        <taxon>Micromonosporaceae</taxon>
        <taxon>Plantactinospora</taxon>
    </lineage>
</organism>
<feature type="non-terminal residue" evidence="4">
    <location>
        <position position="1"/>
    </location>
</feature>
<accession>A0ABS0GPF6</accession>
<keyword evidence="1" id="KW-0285">Flavoprotein</keyword>
<protein>
    <submittedName>
        <fullName evidence="4">FAD-binding protein</fullName>
    </submittedName>
</protein>
<evidence type="ECO:0000313" key="5">
    <source>
        <dbReference type="Proteomes" id="UP000638560"/>
    </source>
</evidence>
<dbReference type="SUPFAM" id="SSF55103">
    <property type="entry name" value="FAD-linked oxidases, C-terminal domain"/>
    <property type="match status" value="1"/>
</dbReference>
<dbReference type="InterPro" id="IPR016164">
    <property type="entry name" value="FAD-linked_Oxase-like_C"/>
</dbReference>
<evidence type="ECO:0000256" key="1">
    <source>
        <dbReference type="ARBA" id="ARBA00022630"/>
    </source>
</evidence>
<name>A0ABS0GPF6_9ACTN</name>
<keyword evidence="5" id="KW-1185">Reference proteome</keyword>
<gene>
    <name evidence="4" type="ORF">I0C86_03605</name>
</gene>
<evidence type="ECO:0000259" key="3">
    <source>
        <dbReference type="Pfam" id="PF02913"/>
    </source>
</evidence>
<dbReference type="EMBL" id="JADPUN010000056">
    <property type="protein sequence ID" value="MBF9128081.1"/>
    <property type="molecule type" value="Genomic_DNA"/>
</dbReference>
<evidence type="ECO:0000256" key="2">
    <source>
        <dbReference type="ARBA" id="ARBA00022827"/>
    </source>
</evidence>
<comment type="caution">
    <text evidence="4">The sequence shown here is derived from an EMBL/GenBank/DDBJ whole genome shotgun (WGS) entry which is preliminary data.</text>
</comment>
<evidence type="ECO:0000313" key="4">
    <source>
        <dbReference type="EMBL" id="MBF9128081.1"/>
    </source>
</evidence>
<sequence length="197" mass="20453">IGRVGQLAATVLRAQLMPSALEVAAPSGDGYELVVLLEGTPAGVAGRAEATRRLLGDGAVLTEHAPSWWATYPWRVGDTGAKLTCVLSGVPDLLAAARSAGERHEAPIDVRGSAGTGVLYAGVPAATHPDRVARIVEELRGAAHEAGGHAVVLTAPAPVRERVDLWGPVEGLDLMRRVKARFDPDARLAPGRFVGGI</sequence>
<reference evidence="4 5" key="1">
    <citation type="submission" date="2020-11" db="EMBL/GenBank/DDBJ databases">
        <title>A novel isolate from a Black sea contaminated sediment with potential to produce alkanes: Plantactinospora alkalitolerans sp. nov.</title>
        <authorList>
            <person name="Carro L."/>
            <person name="Veyisoglu A."/>
            <person name="Guven K."/>
            <person name="Schumann P."/>
            <person name="Klenk H.-P."/>
            <person name="Sahin N."/>
        </authorList>
    </citation>
    <scope>NUCLEOTIDE SEQUENCE [LARGE SCALE GENOMIC DNA]</scope>
    <source>
        <strain evidence="4 5">S1510</strain>
    </source>
</reference>
<proteinExistence type="predicted"/>
<dbReference type="InterPro" id="IPR004113">
    <property type="entry name" value="FAD-bd_oxidored_4_C"/>
</dbReference>
<feature type="domain" description="FAD-binding oxidoreductase/transferase type 4 C-terminal" evidence="3">
    <location>
        <begin position="170"/>
        <end position="192"/>
    </location>
</feature>
<keyword evidence="2" id="KW-0274">FAD</keyword>
<dbReference type="Proteomes" id="UP000638560">
    <property type="component" value="Unassembled WGS sequence"/>
</dbReference>
<dbReference type="RefSeq" id="WP_323373445.1">
    <property type="nucleotide sequence ID" value="NZ_JADPUN010000056.1"/>
</dbReference>